<sequence>MTARKIVTVTYGELTVSVEGYDAPEAILEAIATIMRDLPHMNVPKNPPALLPLRLSPEQRVPNENEATHVVPPRLLHPDETPAD</sequence>
<protein>
    <submittedName>
        <fullName evidence="2">Uncharacterized protein</fullName>
    </submittedName>
</protein>
<dbReference type="KEGG" id="kvl:KVU_0301"/>
<proteinExistence type="predicted"/>
<evidence type="ECO:0000256" key="1">
    <source>
        <dbReference type="SAM" id="MobiDB-lite"/>
    </source>
</evidence>
<feature type="region of interest" description="Disordered" evidence="1">
    <location>
        <begin position="64"/>
        <end position="84"/>
    </location>
</feature>
<dbReference type="AlphaFoldDB" id="F9Y9F9"/>
<keyword evidence="3" id="KW-1185">Reference proteome</keyword>
<dbReference type="RefSeq" id="WP_014537503.1">
    <property type="nucleotide sequence ID" value="NC_017384.1"/>
</dbReference>
<dbReference type="HOGENOM" id="CLU_2523121_0_0_5"/>
<organism evidence="2 3">
    <name type="scientific">Ketogulonicigenium vulgare (strain WSH-001)</name>
    <dbReference type="NCBI Taxonomy" id="759362"/>
    <lineage>
        <taxon>Bacteria</taxon>
        <taxon>Pseudomonadati</taxon>
        <taxon>Pseudomonadota</taxon>
        <taxon>Alphaproteobacteria</taxon>
        <taxon>Rhodobacterales</taxon>
        <taxon>Roseobacteraceae</taxon>
        <taxon>Ketogulonicigenium</taxon>
    </lineage>
</organism>
<accession>F9Y9F9</accession>
<dbReference type="EMBL" id="CP002018">
    <property type="protein sequence ID" value="AEM40141.1"/>
    <property type="molecule type" value="Genomic_DNA"/>
</dbReference>
<reference evidence="2 3" key="1">
    <citation type="journal article" date="2011" name="J. Bacteriol.">
        <title>Complete genome sequence of the industrial strain Ketogulonicigenium vulgare WSH-001.</title>
        <authorList>
            <person name="Liu L."/>
            <person name="Li Y."/>
            <person name="Zhang J."/>
            <person name="Zhou Z."/>
            <person name="Liu J."/>
            <person name="Li X."/>
            <person name="Zhou J."/>
            <person name="Du G."/>
            <person name="Wang L."/>
            <person name="Chen J."/>
        </authorList>
    </citation>
    <scope>NUCLEOTIDE SEQUENCE [LARGE SCALE GENOMIC DNA]</scope>
    <source>
        <strain evidence="2 3">WSH-001</strain>
    </source>
</reference>
<dbReference type="Proteomes" id="UP000000692">
    <property type="component" value="Chromosome"/>
</dbReference>
<dbReference type="OrthoDB" id="9970985at2"/>
<gene>
    <name evidence="2" type="ordered locus">KVU_0301</name>
</gene>
<evidence type="ECO:0000313" key="3">
    <source>
        <dbReference type="Proteomes" id="UP000000692"/>
    </source>
</evidence>
<name>F9Y9F9_KETVW</name>
<evidence type="ECO:0000313" key="2">
    <source>
        <dbReference type="EMBL" id="AEM40141.1"/>
    </source>
</evidence>